<dbReference type="GeneID" id="28728501"/>
<dbReference type="Proteomes" id="UP000037751">
    <property type="component" value="Unassembled WGS sequence"/>
</dbReference>
<protein>
    <submittedName>
        <fullName evidence="1">Uncharacterized protein</fullName>
    </submittedName>
</protein>
<reference evidence="1 2" key="1">
    <citation type="submission" date="2015-07" db="EMBL/GenBank/DDBJ databases">
        <title>Draft Genome Sequence of Malassezia furfur CBS1878 and Malassezia pachydermatis CBS1879.</title>
        <authorList>
            <person name="Triana S."/>
            <person name="Ohm R."/>
            <person name="Gonzalez A."/>
            <person name="DeCock H."/>
            <person name="Restrepo S."/>
            <person name="Celis A."/>
        </authorList>
    </citation>
    <scope>NUCLEOTIDE SEQUENCE [LARGE SCALE GENOMIC DNA]</scope>
    <source>
        <strain evidence="1 2">CBS 1879</strain>
    </source>
</reference>
<dbReference type="OrthoDB" id="10612650at2759"/>
<dbReference type="VEuPathDB" id="FungiDB:Malapachy_2134"/>
<proteinExistence type="predicted"/>
<name>A0A0M9VQG3_9BASI</name>
<dbReference type="EMBL" id="LGAV01000002">
    <property type="protein sequence ID" value="KOS15509.1"/>
    <property type="molecule type" value="Genomic_DNA"/>
</dbReference>
<accession>A0A0M9VQG3</accession>
<keyword evidence="2" id="KW-1185">Reference proteome</keyword>
<dbReference type="RefSeq" id="XP_017993141.1">
    <property type="nucleotide sequence ID" value="XM_018136626.1"/>
</dbReference>
<sequence length="301" mass="33211">MHRAVSIREQGVLQFHGEKAYVVEPGQARRLSVRPRSRSKAWQAMWSASFCGASRMREYVLVHSEAPATFHTHLYAIKSPHSLQACLALHAESRTDVWQAPNEHGTLVWHLSAAGINEEGTMVEWVICLNANETEARMYLQALRSSIRRLARLSSGPTSYVCPASHPSQEHDTYAPYKSKLEWLVGSDVPVLIESSPRPATRLPSPTRPASVATIRAPCPAEWSPIETHFDSLLMSLDAHHLPAALQASMEWIDFDSLSAASSPSISPTPLRRASGLHYGSAGRRASLVVSPRRRTSLVAV</sequence>
<evidence type="ECO:0000313" key="1">
    <source>
        <dbReference type="EMBL" id="KOS15509.1"/>
    </source>
</evidence>
<comment type="caution">
    <text evidence="1">The sequence shown here is derived from an EMBL/GenBank/DDBJ whole genome shotgun (WGS) entry which is preliminary data.</text>
</comment>
<gene>
    <name evidence="1" type="ORF">Malapachy_2134</name>
</gene>
<organism evidence="1 2">
    <name type="scientific">Malassezia pachydermatis</name>
    <dbReference type="NCBI Taxonomy" id="77020"/>
    <lineage>
        <taxon>Eukaryota</taxon>
        <taxon>Fungi</taxon>
        <taxon>Dikarya</taxon>
        <taxon>Basidiomycota</taxon>
        <taxon>Ustilaginomycotina</taxon>
        <taxon>Malasseziomycetes</taxon>
        <taxon>Malasseziales</taxon>
        <taxon>Malasseziaceae</taxon>
        <taxon>Malassezia</taxon>
    </lineage>
</organism>
<dbReference type="AlphaFoldDB" id="A0A0M9VQG3"/>
<evidence type="ECO:0000313" key="2">
    <source>
        <dbReference type="Proteomes" id="UP000037751"/>
    </source>
</evidence>